<feature type="compositionally biased region" description="Basic and acidic residues" evidence="7">
    <location>
        <begin position="539"/>
        <end position="548"/>
    </location>
</feature>
<feature type="binding site" evidence="6">
    <location>
        <position position="880"/>
    </location>
    <ligand>
        <name>S-adenosyl-L-methionine</name>
        <dbReference type="ChEBI" id="CHEBI:59789"/>
    </ligand>
</feature>
<dbReference type="GO" id="GO:0052909">
    <property type="term" value="F:18S rRNA (adenine(1779)-N(6)/adenine(1780)-N(6))-dimethyltransferase activity"/>
    <property type="evidence" value="ECO:0007669"/>
    <property type="project" value="UniProtKB-EC"/>
</dbReference>
<dbReference type="SMART" id="SM00650">
    <property type="entry name" value="rADc"/>
    <property type="match status" value="1"/>
</dbReference>
<dbReference type="GO" id="GO:0005085">
    <property type="term" value="F:guanyl-nucleotide exchange factor activity"/>
    <property type="evidence" value="ECO:0007669"/>
    <property type="project" value="TreeGrafter"/>
</dbReference>
<keyword evidence="3 6" id="KW-0808">Transferase</keyword>
<evidence type="ECO:0000256" key="7">
    <source>
        <dbReference type="SAM" id="MobiDB-lite"/>
    </source>
</evidence>
<keyword evidence="1" id="KW-0698">rRNA processing</keyword>
<dbReference type="GO" id="GO:0003723">
    <property type="term" value="F:RNA binding"/>
    <property type="evidence" value="ECO:0007669"/>
    <property type="project" value="UniProtKB-UniRule"/>
</dbReference>
<dbReference type="VEuPathDB" id="VectorBase:AMEM21_009848"/>
<feature type="binding site" evidence="6">
    <location>
        <position position="878"/>
    </location>
    <ligand>
        <name>S-adenosyl-L-methionine</name>
        <dbReference type="ChEBI" id="CHEBI:59789"/>
    </ligand>
</feature>
<feature type="binding site" evidence="6">
    <location>
        <position position="954"/>
    </location>
    <ligand>
        <name>S-adenosyl-L-methionine</name>
        <dbReference type="ChEBI" id="CHEBI:59789"/>
    </ligand>
</feature>
<name>A0A182UV50_ANOME</name>
<keyword evidence="4 6" id="KW-0949">S-adenosyl-L-methionine</keyword>
<dbReference type="GO" id="GO:0016192">
    <property type="term" value="P:vesicle-mediated transport"/>
    <property type="evidence" value="ECO:0007669"/>
    <property type="project" value="InterPro"/>
</dbReference>
<dbReference type="GO" id="GO:0031085">
    <property type="term" value="C:BLOC-3 complex"/>
    <property type="evidence" value="ECO:0007669"/>
    <property type="project" value="TreeGrafter"/>
</dbReference>
<feature type="binding site" evidence="6">
    <location>
        <position position="926"/>
    </location>
    <ligand>
        <name>S-adenosyl-L-methionine</name>
        <dbReference type="ChEBI" id="CHEBI:59789"/>
    </ligand>
</feature>
<evidence type="ECO:0000256" key="2">
    <source>
        <dbReference type="ARBA" id="ARBA00022603"/>
    </source>
</evidence>
<feature type="region of interest" description="Disordered" evidence="7">
    <location>
        <begin position="539"/>
        <end position="558"/>
    </location>
</feature>
<evidence type="ECO:0000256" key="6">
    <source>
        <dbReference type="PROSITE-ProRule" id="PRU01026"/>
    </source>
</evidence>
<dbReference type="InterPro" id="IPR020598">
    <property type="entry name" value="rRNA_Ade_methylase_Trfase_N"/>
</dbReference>
<dbReference type="InterPro" id="IPR001737">
    <property type="entry name" value="KsgA/Erm"/>
</dbReference>
<protein>
    <recommendedName>
        <fullName evidence="8">Ribosomal RNA adenine methylase transferase N-terminal domain-containing protein</fullName>
    </recommendedName>
</protein>
<dbReference type="Proteomes" id="UP000075903">
    <property type="component" value="Unassembled WGS sequence"/>
</dbReference>
<dbReference type="Pfam" id="PF00398">
    <property type="entry name" value="RrnaAD"/>
    <property type="match status" value="1"/>
</dbReference>
<reference evidence="9" key="1">
    <citation type="submission" date="2020-05" db="UniProtKB">
        <authorList>
            <consortium name="EnsemblMetazoa"/>
        </authorList>
    </citation>
    <scope>IDENTIFICATION</scope>
    <source>
        <strain evidence="9">MAF</strain>
    </source>
</reference>
<keyword evidence="10" id="KW-1185">Reference proteome</keyword>
<feature type="binding site" evidence="6">
    <location>
        <position position="969"/>
    </location>
    <ligand>
        <name>S-adenosyl-L-methionine</name>
        <dbReference type="ChEBI" id="CHEBI:59789"/>
    </ligand>
</feature>
<accession>A0A182UV50</accession>
<feature type="binding site" evidence="6">
    <location>
        <position position="905"/>
    </location>
    <ligand>
        <name>S-adenosyl-L-methionine</name>
        <dbReference type="ChEBI" id="CHEBI:59789"/>
    </ligand>
</feature>
<dbReference type="InterPro" id="IPR043987">
    <property type="entry name" value="CCZ1/INTU/HSP4_longin_1"/>
</dbReference>
<dbReference type="EnsemblMetazoa" id="AMEM004186-RA">
    <property type="protein sequence ID" value="AMEM004186-PA"/>
    <property type="gene ID" value="AMEM004186"/>
</dbReference>
<dbReference type="AlphaFoldDB" id="A0A182UV50"/>
<dbReference type="InterPro" id="IPR011530">
    <property type="entry name" value="rRNA_adenine_dimethylase"/>
</dbReference>
<dbReference type="NCBIfam" id="TIGR00755">
    <property type="entry name" value="ksgA"/>
    <property type="match status" value="1"/>
</dbReference>
<dbReference type="VEuPathDB" id="VectorBase:AMEM004186"/>
<evidence type="ECO:0000259" key="8">
    <source>
        <dbReference type="SMART" id="SM00650"/>
    </source>
</evidence>
<dbReference type="Gene3D" id="1.10.8.480">
    <property type="match status" value="1"/>
</dbReference>
<dbReference type="Pfam" id="PF19031">
    <property type="entry name" value="Intu_longin_1"/>
    <property type="match status" value="1"/>
</dbReference>
<evidence type="ECO:0000256" key="3">
    <source>
        <dbReference type="ARBA" id="ARBA00022679"/>
    </source>
</evidence>
<evidence type="ECO:0000256" key="5">
    <source>
        <dbReference type="ARBA" id="ARBA00022884"/>
    </source>
</evidence>
<dbReference type="CDD" id="cd02440">
    <property type="entry name" value="AdoMet_MTases"/>
    <property type="match status" value="1"/>
</dbReference>
<comment type="similarity">
    <text evidence="6">Belongs to the class I-like SAM-binding methyltransferase superfamily. rRNA adenine N(6)-methyltransferase family.</text>
</comment>
<dbReference type="Gene3D" id="3.40.50.150">
    <property type="entry name" value="Vaccinia Virus protein VP39"/>
    <property type="match status" value="1"/>
</dbReference>
<sequence>MAEMSKETMIIFVYDLTKKVENDDPTGSIIYFHPMWVSELQKKSLCGQLMGSTYFLGETLSTVRFLSLQNGKFALRSHGRFMLAVGSDRNIAESILEYRASLLSSLIELYHGDFNTLYNVYVEKEQKNGFNEKVFCLMESTLPLLQFNGNILQNMPLLRLPKCASNVYLESNQILQSFLQNKGVLGGSIFYHNKVLASQLPTNLTKMFVYSDPYRMKLAEMIAVTFHVPNGVSLISAYITKRDYTQLIDATKNIPIYFNNCATAAPPTGSVPFAIKKKLIPSKELGGTVSGFPMLKSDKSIIFSNIPEEETVGADGGLCEQTQSKKSFSTVSRPTFLPLKFKNLTSRDIIDSGVNSINFDESDSFPNFIGKTSVCSTPLTENKIVPNRNMMSICVTQDQPSAPPAEENDNIGVEEEKPPIAVEANGRSSLKYFNARKYSILNNPFMMPKHIRCSSMSNLTEQQSNETEENSPAEDTGGVDRHIKNKRQFKFSNNYDPAKTISDPLYPLVDQRKRAMSYSLFQDFERSRNERIAELVEQEAKQEPKGNDKCNQVTQQQPSAIDDRIPTVGAISTTARKVELPLSENPELVKGAATPKDRRALSLPIKSFNLNDDAPSTARAGGNGGTSSGQELFTRRKSTLELTPLMTKLTVLALNDTESSGVSSWDTTPGCSYNMAISPQDYIPQRRKSQDISQSVAPPLGVLAGDENALVKVDLFVCVQQNMTLILVMQEKNCKNQRLVQTLFESCVSKFLRIENDIQLAMNINVDGFDKTDGYSLIALDSDWDVAKKNGPWNALEMQTAESLHTHFKKSNIVTEVTLKSQETVLYGYQCGMRELFYTQAANAQGGLPPPQDVMGSVPLCAKRRIERIVFNKDFGQHILKNPLVITSMLEKAALRPTDVVLEIGPGTGNMTVKILEKVKKVVACEIDTRLVAELQKRVQGTHMQPKLQILIGDVLKTDLPFFDICVANMPYQISSPFVFKLLLHRPFFRCAVLMFQREFAQRLVAKPGDKLYCRLSINTQLLARVDMLMKVGKNNFKPPPKVESSVVRIEPRNPPPPINYTEWDGLTRIAFLRKNKTLAAAFKQTTVLTTLEENFKLHCSLKNIDVPADLNVKEMVEKILEKADASDKRARSMDIDDFMAVLQAFNAEGFHFS</sequence>
<proteinExistence type="inferred from homology"/>
<dbReference type="PANTHER" id="PTHR14407">
    <property type="entry name" value="HERMANSKY-PUDLAK SYNDROME 4 PROTEIN LIGHT-EAR PROTEIN-RELATED"/>
    <property type="match status" value="1"/>
</dbReference>
<dbReference type="PROSITE" id="PS01131">
    <property type="entry name" value="RRNA_A_DIMETH"/>
    <property type="match status" value="1"/>
</dbReference>
<dbReference type="InterPro" id="IPR043989">
    <property type="entry name" value="CCZ1/INTU/HSP4_longin_3"/>
</dbReference>
<evidence type="ECO:0000256" key="1">
    <source>
        <dbReference type="ARBA" id="ARBA00022552"/>
    </source>
</evidence>
<dbReference type="Pfam" id="PF19033">
    <property type="entry name" value="Intu_longin_3"/>
    <property type="match status" value="1"/>
</dbReference>
<dbReference type="InterPro" id="IPR029063">
    <property type="entry name" value="SAM-dependent_MTases_sf"/>
</dbReference>
<dbReference type="GO" id="GO:0005765">
    <property type="term" value="C:lysosomal membrane"/>
    <property type="evidence" value="ECO:0007669"/>
    <property type="project" value="TreeGrafter"/>
</dbReference>
<keyword evidence="5 6" id="KW-0694">RNA-binding</keyword>
<dbReference type="SUPFAM" id="SSF53335">
    <property type="entry name" value="S-adenosyl-L-methionine-dependent methyltransferases"/>
    <property type="match status" value="1"/>
</dbReference>
<dbReference type="InterPro" id="IPR020596">
    <property type="entry name" value="rRNA_Ade_Mease_Trfase_CS"/>
</dbReference>
<feature type="region of interest" description="Disordered" evidence="7">
    <location>
        <begin position="609"/>
        <end position="632"/>
    </location>
</feature>
<feature type="region of interest" description="Disordered" evidence="7">
    <location>
        <begin position="457"/>
        <end position="480"/>
    </location>
</feature>
<evidence type="ECO:0000256" key="4">
    <source>
        <dbReference type="ARBA" id="ARBA00022691"/>
    </source>
</evidence>
<organism evidence="9 10">
    <name type="scientific">Anopheles merus</name>
    <name type="common">Mosquito</name>
    <dbReference type="NCBI Taxonomy" id="30066"/>
    <lineage>
        <taxon>Eukaryota</taxon>
        <taxon>Metazoa</taxon>
        <taxon>Ecdysozoa</taxon>
        <taxon>Arthropoda</taxon>
        <taxon>Hexapoda</taxon>
        <taxon>Insecta</taxon>
        <taxon>Pterygota</taxon>
        <taxon>Neoptera</taxon>
        <taxon>Endopterygota</taxon>
        <taxon>Diptera</taxon>
        <taxon>Nematocera</taxon>
        <taxon>Culicoidea</taxon>
        <taxon>Culicidae</taxon>
        <taxon>Anophelinae</taxon>
        <taxon>Anopheles</taxon>
    </lineage>
</organism>
<evidence type="ECO:0000313" key="10">
    <source>
        <dbReference type="Proteomes" id="UP000075903"/>
    </source>
</evidence>
<dbReference type="GO" id="GO:0031410">
    <property type="term" value="C:cytoplasmic vesicle"/>
    <property type="evidence" value="ECO:0007669"/>
    <property type="project" value="TreeGrafter"/>
</dbReference>
<dbReference type="InterPro" id="IPR026091">
    <property type="entry name" value="HPS4"/>
</dbReference>
<feature type="compositionally biased region" description="Polar residues" evidence="7">
    <location>
        <begin position="549"/>
        <end position="558"/>
    </location>
</feature>
<evidence type="ECO:0000313" key="9">
    <source>
        <dbReference type="EnsemblMetazoa" id="AMEM004186-PA"/>
    </source>
</evidence>
<keyword evidence="2 6" id="KW-0489">Methyltransferase</keyword>
<dbReference type="PROSITE" id="PS51689">
    <property type="entry name" value="SAM_RNA_A_N6_MT"/>
    <property type="match status" value="1"/>
</dbReference>
<dbReference type="PANTHER" id="PTHR14407:SF9">
    <property type="entry name" value="BLOC-3 COMPLEX MEMBER HPS4"/>
    <property type="match status" value="1"/>
</dbReference>
<dbReference type="GO" id="GO:0006605">
    <property type="term" value="P:protein targeting"/>
    <property type="evidence" value="ECO:0007669"/>
    <property type="project" value="TreeGrafter"/>
</dbReference>
<dbReference type="GO" id="GO:0031267">
    <property type="term" value="F:small GTPase binding"/>
    <property type="evidence" value="ECO:0007669"/>
    <property type="project" value="TreeGrafter"/>
</dbReference>
<feature type="domain" description="Ribosomal RNA adenine methylase transferase N-terminal" evidence="8">
    <location>
        <begin position="885"/>
        <end position="1054"/>
    </location>
</feature>